<accession>A0ABS5U7N8</accession>
<evidence type="ECO:0000259" key="7">
    <source>
        <dbReference type="SMART" id="SM00849"/>
    </source>
</evidence>
<keyword evidence="2" id="KW-1003">Cell membrane</keyword>
<dbReference type="InterPro" id="IPR036866">
    <property type="entry name" value="RibonucZ/Hydroxyglut_hydro"/>
</dbReference>
<protein>
    <submittedName>
        <fullName evidence="8">DNA internalization-related competence protein ComEC/Rec2</fullName>
    </submittedName>
</protein>
<evidence type="ECO:0000313" key="9">
    <source>
        <dbReference type="Proteomes" id="UP000784128"/>
    </source>
</evidence>
<dbReference type="SUPFAM" id="SSF56281">
    <property type="entry name" value="Metallo-hydrolase/oxidoreductase"/>
    <property type="match status" value="1"/>
</dbReference>
<feature type="domain" description="Metallo-beta-lactamase" evidence="7">
    <location>
        <begin position="544"/>
        <end position="752"/>
    </location>
</feature>
<dbReference type="Proteomes" id="UP000784128">
    <property type="component" value="Unassembled WGS sequence"/>
</dbReference>
<dbReference type="InterPro" id="IPR004477">
    <property type="entry name" value="ComEC_N"/>
</dbReference>
<dbReference type="InterPro" id="IPR052159">
    <property type="entry name" value="Competence_DNA_uptake"/>
</dbReference>
<feature type="transmembrane region" description="Helical" evidence="6">
    <location>
        <begin position="52"/>
        <end position="71"/>
    </location>
</feature>
<feature type="transmembrane region" description="Helical" evidence="6">
    <location>
        <begin position="288"/>
        <end position="306"/>
    </location>
</feature>
<evidence type="ECO:0000256" key="2">
    <source>
        <dbReference type="ARBA" id="ARBA00022475"/>
    </source>
</evidence>
<name>A0ABS5U7N8_9BACT</name>
<dbReference type="InterPro" id="IPR004797">
    <property type="entry name" value="Competence_ComEC/Rec2"/>
</dbReference>
<dbReference type="PANTHER" id="PTHR30619:SF1">
    <property type="entry name" value="RECOMBINATION PROTEIN 2"/>
    <property type="match status" value="1"/>
</dbReference>
<proteinExistence type="predicted"/>
<feature type="transmembrane region" description="Helical" evidence="6">
    <location>
        <begin position="253"/>
        <end position="276"/>
    </location>
</feature>
<comment type="subcellular location">
    <subcellularLocation>
        <location evidence="1">Cell membrane</location>
        <topology evidence="1">Multi-pass membrane protein</topology>
    </subcellularLocation>
</comment>
<dbReference type="InterPro" id="IPR001279">
    <property type="entry name" value="Metallo-B-lactamas"/>
</dbReference>
<keyword evidence="3 6" id="KW-0812">Transmembrane</keyword>
<comment type="caution">
    <text evidence="8">The sequence shown here is derived from an EMBL/GenBank/DDBJ whole genome shotgun (WGS) entry which is preliminary data.</text>
</comment>
<dbReference type="NCBIfam" id="TIGR00360">
    <property type="entry name" value="ComEC_N-term"/>
    <property type="match status" value="1"/>
</dbReference>
<dbReference type="EMBL" id="JAHDYS010000006">
    <property type="protein sequence ID" value="MBT1071682.1"/>
    <property type="molecule type" value="Genomic_DNA"/>
</dbReference>
<reference evidence="8 9" key="1">
    <citation type="submission" date="2021-05" db="EMBL/GenBank/DDBJ databases">
        <title>The draft genome of Geobacter chapellei DSM 13688.</title>
        <authorList>
            <person name="Xu Z."/>
            <person name="Masuda Y."/>
            <person name="Itoh H."/>
            <person name="Senoo K."/>
        </authorList>
    </citation>
    <scope>NUCLEOTIDE SEQUENCE [LARGE SCALE GENOMIC DNA]</scope>
    <source>
        <strain evidence="8 9">DSM 13688</strain>
    </source>
</reference>
<dbReference type="Pfam" id="PF00753">
    <property type="entry name" value="Lactamase_B"/>
    <property type="match status" value="1"/>
</dbReference>
<evidence type="ECO:0000256" key="5">
    <source>
        <dbReference type="ARBA" id="ARBA00023136"/>
    </source>
</evidence>
<dbReference type="RefSeq" id="WP_214297715.1">
    <property type="nucleotide sequence ID" value="NZ_JAHDYS010000006.1"/>
</dbReference>
<feature type="transmembrane region" description="Helical" evidence="6">
    <location>
        <begin position="425"/>
        <end position="448"/>
    </location>
</feature>
<feature type="transmembrane region" description="Helical" evidence="6">
    <location>
        <begin position="335"/>
        <end position="351"/>
    </location>
</feature>
<dbReference type="Pfam" id="PF03772">
    <property type="entry name" value="Competence"/>
    <property type="match status" value="1"/>
</dbReference>
<evidence type="ECO:0000256" key="3">
    <source>
        <dbReference type="ARBA" id="ARBA00022692"/>
    </source>
</evidence>
<keyword evidence="4 6" id="KW-1133">Transmembrane helix</keyword>
<feature type="transmembrane region" description="Helical" evidence="6">
    <location>
        <begin position="390"/>
        <end position="413"/>
    </location>
</feature>
<feature type="transmembrane region" description="Helical" evidence="6">
    <location>
        <begin position="455"/>
        <end position="474"/>
    </location>
</feature>
<feature type="transmembrane region" description="Helical" evidence="6">
    <location>
        <begin position="510"/>
        <end position="531"/>
    </location>
</feature>
<dbReference type="SMART" id="SM00849">
    <property type="entry name" value="Lactamase_B"/>
    <property type="match status" value="1"/>
</dbReference>
<dbReference type="NCBIfam" id="TIGR00361">
    <property type="entry name" value="ComEC_Rec2"/>
    <property type="match status" value="1"/>
</dbReference>
<evidence type="ECO:0000256" key="6">
    <source>
        <dbReference type="SAM" id="Phobius"/>
    </source>
</evidence>
<gene>
    <name evidence="8" type="ORF">KJB30_07795</name>
</gene>
<dbReference type="Gene3D" id="3.60.15.10">
    <property type="entry name" value="Ribonuclease Z/Hydroxyacylglutathione hydrolase-like"/>
    <property type="match status" value="1"/>
</dbReference>
<evidence type="ECO:0000256" key="4">
    <source>
        <dbReference type="ARBA" id="ARBA00022989"/>
    </source>
</evidence>
<sequence length="805" mass="88553">MFNERPLLIPFVAFASGIYVSDLLGLLLSLKSIAAVFGCLLLACYIRHSFPLHLLSFLFFFVYGLHALTPWKTPSPFSSLIQSLSSRTPVAVEGIISSRPVTSITGSSFVVHVDRIRNGKATTLTDGKLQVFVTTGDINVMRGDRILLSTRLHIPHKLGLPGEFDYARYLELNGIAATGRVASADDIVLIRGAVQNSLLRKIDLSAHRFGDAIRENLPDNSVSSVMTALLIGDQKRIPQQLNSAYTRAGVNHILSISGFHIGIIAFFVVQMTMVAVSRIEYLALSFNLRRCILLLALPAMVLYLVLTGAAPATTRSVIMLITFVMALYAEREVDAVNTLLLSALVLISLNPPSLFDISFQLSFIALWGIVITVAPVMERIGNFRRSWMRTLFQFVVTSCAASFATIIPVLFAFNQASLNGILANFLIVPLLGYGAVLTGFCALPMIYIYTPIAHLLLLFAGKMVEVSNFMIIIFGSLPLIHFHGITTVDMFFFLTCLSLFTLLRPSRMKYILCALLPVAAVVIHLAGPALADGRLHVTMLSVGQAESILIRFPEGSTMLVDGGGYLYDTEQDFGERILAPALRKLGVNHIDRLIMTHDHPDHSGGLPFLIKSMPVGEFWEPATISRGANYNKLCDYLAERQVPRRMLVKGDSFQLGDKIVINVLSPSAQQGFADQKYSDANEESLVFQLVYGEIKVLFTADAGFSTETKILTDTAEVASTLLKVGHHGSRFSTSDKFLDHVNPSVAIISAGLNNNFSLPSLETLQRLHRRGIATYRTDRDGTIEFISDGKTWNVATPFRSEDRLL</sequence>
<feature type="transmembrane region" description="Helical" evidence="6">
    <location>
        <begin position="357"/>
        <end position="378"/>
    </location>
</feature>
<dbReference type="Pfam" id="PF13567">
    <property type="entry name" value="DUF4131"/>
    <property type="match status" value="1"/>
</dbReference>
<dbReference type="CDD" id="cd07731">
    <property type="entry name" value="ComA-like_MBL-fold"/>
    <property type="match status" value="1"/>
</dbReference>
<dbReference type="PANTHER" id="PTHR30619">
    <property type="entry name" value="DNA INTERNALIZATION/COMPETENCE PROTEIN COMEC/REC2"/>
    <property type="match status" value="1"/>
</dbReference>
<evidence type="ECO:0000256" key="1">
    <source>
        <dbReference type="ARBA" id="ARBA00004651"/>
    </source>
</evidence>
<keyword evidence="5 6" id="KW-0472">Membrane</keyword>
<organism evidence="8 9">
    <name type="scientific">Pelotalea chapellei</name>
    <dbReference type="NCBI Taxonomy" id="44671"/>
    <lineage>
        <taxon>Bacteria</taxon>
        <taxon>Pseudomonadati</taxon>
        <taxon>Thermodesulfobacteriota</taxon>
        <taxon>Desulfuromonadia</taxon>
        <taxon>Geobacterales</taxon>
        <taxon>Geobacteraceae</taxon>
        <taxon>Pelotalea</taxon>
    </lineage>
</organism>
<dbReference type="InterPro" id="IPR035681">
    <property type="entry name" value="ComA-like_MBL"/>
</dbReference>
<keyword evidence="9" id="KW-1185">Reference proteome</keyword>
<feature type="transmembrane region" description="Helical" evidence="6">
    <location>
        <begin position="480"/>
        <end position="503"/>
    </location>
</feature>
<dbReference type="InterPro" id="IPR025405">
    <property type="entry name" value="DUF4131"/>
</dbReference>
<evidence type="ECO:0000313" key="8">
    <source>
        <dbReference type="EMBL" id="MBT1071682.1"/>
    </source>
</evidence>